<comment type="caution">
    <text evidence="1">The sequence shown here is derived from an EMBL/GenBank/DDBJ whole genome shotgun (WGS) entry which is preliminary data.</text>
</comment>
<proteinExistence type="predicted"/>
<dbReference type="Proteomes" id="UP001141552">
    <property type="component" value="Unassembled WGS sequence"/>
</dbReference>
<gene>
    <name evidence="1" type="ORF">Tsubulata_037908</name>
</gene>
<organism evidence="1 2">
    <name type="scientific">Turnera subulata</name>
    <dbReference type="NCBI Taxonomy" id="218843"/>
    <lineage>
        <taxon>Eukaryota</taxon>
        <taxon>Viridiplantae</taxon>
        <taxon>Streptophyta</taxon>
        <taxon>Embryophyta</taxon>
        <taxon>Tracheophyta</taxon>
        <taxon>Spermatophyta</taxon>
        <taxon>Magnoliopsida</taxon>
        <taxon>eudicotyledons</taxon>
        <taxon>Gunneridae</taxon>
        <taxon>Pentapetalae</taxon>
        <taxon>rosids</taxon>
        <taxon>fabids</taxon>
        <taxon>Malpighiales</taxon>
        <taxon>Passifloraceae</taxon>
        <taxon>Turnera</taxon>
    </lineage>
</organism>
<accession>A0A9Q0G7C8</accession>
<evidence type="ECO:0000313" key="2">
    <source>
        <dbReference type="Proteomes" id="UP001141552"/>
    </source>
</evidence>
<evidence type="ECO:0000313" key="1">
    <source>
        <dbReference type="EMBL" id="KAJ4843624.1"/>
    </source>
</evidence>
<name>A0A9Q0G7C8_9ROSI</name>
<dbReference type="Gene3D" id="3.50.50.60">
    <property type="entry name" value="FAD/NAD(P)-binding domain"/>
    <property type="match status" value="1"/>
</dbReference>
<dbReference type="AlphaFoldDB" id="A0A9Q0G7C8"/>
<dbReference type="OrthoDB" id="66881at2759"/>
<sequence>MKANILQLFAIIQHVFMKASELGVSIEDTDLSFFQLTCEKVESSCAKTFKRYCFFVMIHPLLYSNQEKYDFIDKMYRLYKMELRIYPRRVKMEEGKKAVDGWAETARKSANEAVKAPLDFQSKKVDLSYPFDANWRIAPFLRNAINNIERKHNTIEVETSILGRTPVYGVNFPEVKREPYMHINLERMKANIHQLFAIIQHVFMMASELGVSIEDTDLSFFQLTCEKVESSCAKTFKRYRFFVMIHPLLYSNQEKYDFIGKMYRLYKMEPRIYPRRVKKEEGEKAVDGWAETARKSANEAVKAALDFQSKKLELSYPFDANWRIAPFLRNAINNIERKHNTIEVLEELEIIFPHILSKLHLQMWQALGEYQPGPIDYGLLVIRHFMQELRAFGFKLVETSILGRTLVYGVNFPEVKRDPYMHINLERMKANIHQLFAIIQHVFMRASELGVSIEDTDLSFFQLTCEKVKSSCAKTFKRYCFFVMIHPLLYSNQEKYDFIDKMYRLYKMEPRIYPRRVKMEEGEKAVDGWAETAGKSANEAVKVALDFQSKKVDLSYPFDANWRIAPFLCNAIHHIERKHNTIEPKVLEELESISPLILSKLHLQMWQALGEYQPGRIDYGLLVIRHFMREPGGFGFKLVETSILGRTLVYEVNFPEVKRDPYMHINLERMKENIHQLFAIIQQVFMRASELGVSIEDTDLSFFQLTCEKVESSCAKTFKRYCFFVMIHPLLYSNQEKYDFIDKMYRLYKMEPRIYPRRVKMEEGEKAVDGWAETARKSANEAVKAALDFQSKKVETSILGRTPVYGVNFPEVKRDPYMHINLERKKANIQQLFAIIQHVFMRASELGVSIEDTDLSFFQLTCEKVESSCAKTFKRYCFFIMIHPLLYSNQEKYDFIDKMYRLYKMEPRIYPRRVKMEEGKKAVDGWAETARKSANEAVKAALDFQSKKVDLSYPFDANWRIAPFLRNAIHHIERKHNTIEPKVLEELESIFPHILSKLHLQMWRALGEYQPGCIDYGLLVIRHFMREPGAFGFKLNPALLGKIRRDPSSSIAASTIPKEIMGYKEFPFVAREGEGRDPRRFSVDKEVLAYLKDYARGV</sequence>
<dbReference type="EMBL" id="JAKUCV010002192">
    <property type="protein sequence ID" value="KAJ4843624.1"/>
    <property type="molecule type" value="Genomic_DNA"/>
</dbReference>
<keyword evidence="2" id="KW-1185">Reference proteome</keyword>
<dbReference type="InterPro" id="IPR036188">
    <property type="entry name" value="FAD/NAD-bd_sf"/>
</dbReference>
<reference evidence="1" key="2">
    <citation type="journal article" date="2023" name="Plants (Basel)">
        <title>Annotation of the Turnera subulata (Passifloraceae) Draft Genome Reveals the S-Locus Evolved after the Divergence of Turneroideae from Passifloroideae in a Stepwise Manner.</title>
        <authorList>
            <person name="Henning P.M."/>
            <person name="Roalson E.H."/>
            <person name="Mir W."/>
            <person name="McCubbin A.G."/>
            <person name="Shore J.S."/>
        </authorList>
    </citation>
    <scope>NUCLEOTIDE SEQUENCE</scope>
    <source>
        <strain evidence="1">F60SS</strain>
    </source>
</reference>
<protein>
    <submittedName>
        <fullName evidence="1">Uncharacterized protein</fullName>
    </submittedName>
</protein>
<reference evidence="1" key="1">
    <citation type="submission" date="2022-02" db="EMBL/GenBank/DDBJ databases">
        <authorList>
            <person name="Henning P.M."/>
            <person name="McCubbin A.G."/>
            <person name="Shore J.S."/>
        </authorList>
    </citation>
    <scope>NUCLEOTIDE SEQUENCE</scope>
    <source>
        <strain evidence="1">F60SS</strain>
        <tissue evidence="1">Leaves</tissue>
    </source>
</reference>